<dbReference type="Proteomes" id="UP001153148">
    <property type="component" value="Unassembled WGS sequence"/>
</dbReference>
<gene>
    <name evidence="1" type="ORF">TPAB3V08_LOCUS406</name>
</gene>
<reference evidence="1" key="1">
    <citation type="submission" date="2021-03" db="EMBL/GenBank/DDBJ databases">
        <authorList>
            <person name="Tran Van P."/>
        </authorList>
    </citation>
    <scope>NUCLEOTIDE SEQUENCE</scope>
</reference>
<proteinExistence type="predicted"/>
<protein>
    <submittedName>
        <fullName evidence="1">Uncharacterized protein</fullName>
    </submittedName>
</protein>
<sequence>MIVLAVDSFKHEEGRQDEKDYFSIPTYMCNSNNNNILHKQVENRNKSSINTSHLKRTMCCELLVVVSARQNRERENIILNCVDLVLRVSSEINKELYRCQFYNSESNKQDDNCAYREWHGRRDKLRYHVSNKHPQRKPRSKDQGSIASFSKQIGSRDLSTYAVSARWNYNSALFSMRRKLQNHIVKKEHKTVGVRVARAAYSAVNKGGGSDPAFAWRESGKPFSKNHPLVHLTEIRTSISLSSAVELNTTSVLNRQCGSVIKFKL</sequence>
<evidence type="ECO:0000313" key="1">
    <source>
        <dbReference type="EMBL" id="CAG2053348.1"/>
    </source>
</evidence>
<evidence type="ECO:0000313" key="2">
    <source>
        <dbReference type="Proteomes" id="UP001153148"/>
    </source>
</evidence>
<name>A0ABN7NC03_TIMPD</name>
<keyword evidence="2" id="KW-1185">Reference proteome</keyword>
<comment type="caution">
    <text evidence="1">The sequence shown here is derived from an EMBL/GenBank/DDBJ whole genome shotgun (WGS) entry which is preliminary data.</text>
</comment>
<organism evidence="1 2">
    <name type="scientific">Timema podura</name>
    <name type="common">Walking stick</name>
    <dbReference type="NCBI Taxonomy" id="61482"/>
    <lineage>
        <taxon>Eukaryota</taxon>
        <taxon>Metazoa</taxon>
        <taxon>Ecdysozoa</taxon>
        <taxon>Arthropoda</taxon>
        <taxon>Hexapoda</taxon>
        <taxon>Insecta</taxon>
        <taxon>Pterygota</taxon>
        <taxon>Neoptera</taxon>
        <taxon>Polyneoptera</taxon>
        <taxon>Phasmatodea</taxon>
        <taxon>Timematodea</taxon>
        <taxon>Timematoidea</taxon>
        <taxon>Timematidae</taxon>
        <taxon>Timema</taxon>
    </lineage>
</organism>
<dbReference type="EMBL" id="CAJPIN010000323">
    <property type="protein sequence ID" value="CAG2053348.1"/>
    <property type="molecule type" value="Genomic_DNA"/>
</dbReference>
<accession>A0ABN7NC03</accession>